<evidence type="ECO:0000256" key="5">
    <source>
        <dbReference type="PIRNR" id="PIRNR019574"/>
    </source>
</evidence>
<comment type="subcellular location">
    <subcellularLocation>
        <location evidence="1 5">Periplasm</location>
    </subcellularLocation>
</comment>
<keyword evidence="4 5" id="KW-0574">Periplasm</keyword>
<dbReference type="EMBL" id="JBEQCT010000004">
    <property type="protein sequence ID" value="MFM2485390.1"/>
    <property type="molecule type" value="Genomic_DNA"/>
</dbReference>
<dbReference type="CDD" id="cd13659">
    <property type="entry name" value="PBP2_PotF"/>
    <property type="match status" value="1"/>
</dbReference>
<comment type="caution">
    <text evidence="6">The sequence shown here is derived from an EMBL/GenBank/DDBJ whole genome shotgun (WGS) entry which is preliminary data.</text>
</comment>
<protein>
    <recommendedName>
        <fullName evidence="5">Putrescine-binding periplasmic protein</fullName>
    </recommendedName>
</protein>
<dbReference type="Proteomes" id="UP001629953">
    <property type="component" value="Unassembled WGS sequence"/>
</dbReference>
<dbReference type="InterPro" id="IPR006059">
    <property type="entry name" value="SBP"/>
</dbReference>
<evidence type="ECO:0000313" key="7">
    <source>
        <dbReference type="Proteomes" id="UP001629953"/>
    </source>
</evidence>
<accession>A0ABW9G6T4</accession>
<keyword evidence="2 5" id="KW-0813">Transport</keyword>
<dbReference type="RefSeq" id="WP_408623856.1">
    <property type="nucleotide sequence ID" value="NZ_JBEQCT010000004.1"/>
</dbReference>
<keyword evidence="3" id="KW-0732">Signal</keyword>
<proteinExistence type="inferred from homology"/>
<dbReference type="Gene3D" id="3.40.190.10">
    <property type="entry name" value="Periplasmic binding protein-like II"/>
    <property type="match status" value="2"/>
</dbReference>
<dbReference type="PANTHER" id="PTHR30222:SF12">
    <property type="entry name" value="NORSPERMIDINE SENSOR"/>
    <property type="match status" value="1"/>
</dbReference>
<comment type="function">
    <text evidence="5">Required for the activity of the bacterial periplasmic transport system of putrescine.</text>
</comment>
<gene>
    <name evidence="6" type="ORF">ABUE30_09995</name>
</gene>
<sequence length="357" mass="39899">MAMFGFMPLSVQADTQAVVHVYNWSDYIAKDTVPNFEKKTGIKTVYDVFDSNEVLEAKILSGHSGYDLVVPSNEFLTQQAKAGAFMKLDKSKLSNYKNLDPQLMKLLSQSSDPGNQYAIPYMWGTTGIGYNVKKIKAILGPDAPVDSWDLVFQPKYMKKLQKCGVSFLNAPNEIMSAALNYLGKNPNSTHPSDYTNVALPMLKKVRPYITEINSSQYINDLANGDICVAIGWSGDLLMAAQRAKEAHNGVEIKYSIPKEGAMIWFDLMAIPKDAQNPGNALKFINYLLQPKVEAANSNYVWYANPVPASKPYLDKNIANDRGIYPSDKVRQKLFIAKMLPLSVARVRTRAWTDFLQN</sequence>
<organism evidence="6 7">
    <name type="scientific">Celerinatantimonas yamalensis</name>
    <dbReference type="NCBI Taxonomy" id="559956"/>
    <lineage>
        <taxon>Bacteria</taxon>
        <taxon>Pseudomonadati</taxon>
        <taxon>Pseudomonadota</taxon>
        <taxon>Gammaproteobacteria</taxon>
        <taxon>Celerinatantimonadaceae</taxon>
        <taxon>Celerinatantimonas</taxon>
    </lineage>
</organism>
<evidence type="ECO:0000256" key="1">
    <source>
        <dbReference type="ARBA" id="ARBA00004418"/>
    </source>
</evidence>
<dbReference type="PRINTS" id="PR00909">
    <property type="entry name" value="SPERMDNBNDNG"/>
</dbReference>
<dbReference type="SUPFAM" id="SSF53850">
    <property type="entry name" value="Periplasmic binding protein-like II"/>
    <property type="match status" value="1"/>
</dbReference>
<evidence type="ECO:0000313" key="6">
    <source>
        <dbReference type="EMBL" id="MFM2485390.1"/>
    </source>
</evidence>
<dbReference type="Pfam" id="PF13416">
    <property type="entry name" value="SBP_bac_8"/>
    <property type="match status" value="1"/>
</dbReference>
<reference evidence="6 7" key="1">
    <citation type="journal article" date="2013" name="Int. J. Syst. Evol. Microbiol.">
        <title>Celerinatantimonas yamalensis sp. nov., a cold-adapted diazotrophic bacterium from a cold permafrost brine.</title>
        <authorList>
            <person name="Shcherbakova V."/>
            <person name="Chuvilskaya N."/>
            <person name="Rivkina E."/>
            <person name="Demidov N."/>
            <person name="Uchaeva V."/>
            <person name="Suetin S."/>
            <person name="Suzina N."/>
            <person name="Gilichinsky D."/>
        </authorList>
    </citation>
    <scope>NUCLEOTIDE SEQUENCE [LARGE SCALE GENOMIC DNA]</scope>
    <source>
        <strain evidence="6 7">C7</strain>
    </source>
</reference>
<keyword evidence="7" id="KW-1185">Reference proteome</keyword>
<comment type="similarity">
    <text evidence="5">Belongs to the bacterial solute-binding protein PotD/PotF family.</text>
</comment>
<dbReference type="PANTHER" id="PTHR30222">
    <property type="entry name" value="SPERMIDINE/PUTRESCINE-BINDING PERIPLASMIC PROTEIN"/>
    <property type="match status" value="1"/>
</dbReference>
<evidence type="ECO:0000256" key="3">
    <source>
        <dbReference type="ARBA" id="ARBA00022729"/>
    </source>
</evidence>
<dbReference type="InterPro" id="IPR001188">
    <property type="entry name" value="Sperm_putr-bd"/>
</dbReference>
<dbReference type="PIRSF" id="PIRSF019574">
    <property type="entry name" value="Periplasmic_polyamine_BP"/>
    <property type="match status" value="1"/>
</dbReference>
<name>A0ABW9G6T4_9GAMM</name>
<evidence type="ECO:0000256" key="2">
    <source>
        <dbReference type="ARBA" id="ARBA00022448"/>
    </source>
</evidence>
<evidence type="ECO:0000256" key="4">
    <source>
        <dbReference type="ARBA" id="ARBA00022764"/>
    </source>
</evidence>